<dbReference type="GO" id="GO:0046975">
    <property type="term" value="F:histone H3K36 methyltransferase activity"/>
    <property type="evidence" value="ECO:0007669"/>
    <property type="project" value="TreeGrafter"/>
</dbReference>
<evidence type="ECO:0000313" key="3">
    <source>
        <dbReference type="Proteomes" id="UP000005203"/>
    </source>
</evidence>
<dbReference type="GO" id="GO:0044547">
    <property type="term" value="F:DNA topoisomerase binding"/>
    <property type="evidence" value="ECO:0007669"/>
    <property type="project" value="TreeGrafter"/>
</dbReference>
<dbReference type="GO" id="GO:0042800">
    <property type="term" value="F:histone H3K4 methyltransferase activity"/>
    <property type="evidence" value="ECO:0007669"/>
    <property type="project" value="TreeGrafter"/>
</dbReference>
<dbReference type="Gene3D" id="1.10.10.1450">
    <property type="match status" value="1"/>
</dbReference>
<reference evidence="2" key="1">
    <citation type="submission" date="2021-01" db="UniProtKB">
        <authorList>
            <consortium name="EnsemblMetazoa"/>
        </authorList>
    </citation>
    <scope>IDENTIFICATION</scope>
    <source>
        <strain evidence="2">DH4</strain>
    </source>
</reference>
<dbReference type="GO" id="GO:0000793">
    <property type="term" value="C:condensed chromosome"/>
    <property type="evidence" value="ECO:0007669"/>
    <property type="project" value="TreeGrafter"/>
</dbReference>
<dbReference type="InterPro" id="IPR052709">
    <property type="entry name" value="Transposase-MT_Hybrid"/>
</dbReference>
<name>A0A7M7MVS0_APIME</name>
<dbReference type="GO" id="GO:0035861">
    <property type="term" value="C:site of double-strand break"/>
    <property type="evidence" value="ECO:0007669"/>
    <property type="project" value="TreeGrafter"/>
</dbReference>
<dbReference type="RefSeq" id="XP_026301735.1">
    <property type="nucleotide sequence ID" value="XM_026445950.1"/>
</dbReference>
<keyword evidence="3" id="KW-1185">Reference proteome</keyword>
<accession>A0A7M7MVS0</accession>
<dbReference type="PANTHER" id="PTHR46060:SF2">
    <property type="entry name" value="HISTONE-LYSINE N-METHYLTRANSFERASE SETMAR"/>
    <property type="match status" value="1"/>
</dbReference>
<evidence type="ECO:0000313" key="4">
    <source>
        <dbReference type="RefSeq" id="XP_026301735.1"/>
    </source>
</evidence>
<gene>
    <name evidence="4" type="primary">LOC102653572</name>
</gene>
<feature type="domain" description="Mos1 transposase HTH" evidence="1">
    <location>
        <begin position="5"/>
        <end position="53"/>
    </location>
</feature>
<dbReference type="GO" id="GO:0044774">
    <property type="term" value="P:mitotic DNA integrity checkpoint signaling"/>
    <property type="evidence" value="ECO:0007669"/>
    <property type="project" value="TreeGrafter"/>
</dbReference>
<proteinExistence type="predicted"/>
<dbReference type="GeneID" id="102653572"/>
<organism evidence="2">
    <name type="scientific">Apis mellifera</name>
    <name type="common">Honeybee</name>
    <dbReference type="NCBI Taxonomy" id="7460"/>
    <lineage>
        <taxon>Eukaryota</taxon>
        <taxon>Metazoa</taxon>
        <taxon>Ecdysozoa</taxon>
        <taxon>Arthropoda</taxon>
        <taxon>Hexapoda</taxon>
        <taxon>Insecta</taxon>
        <taxon>Pterygota</taxon>
        <taxon>Neoptera</taxon>
        <taxon>Endopterygota</taxon>
        <taxon>Hymenoptera</taxon>
        <taxon>Apocrita</taxon>
        <taxon>Aculeata</taxon>
        <taxon>Apoidea</taxon>
        <taxon>Anthophila</taxon>
        <taxon>Apidae</taxon>
        <taxon>Apis</taxon>
    </lineage>
</organism>
<dbReference type="Pfam" id="PF17906">
    <property type="entry name" value="HTH_48"/>
    <property type="match status" value="1"/>
</dbReference>
<dbReference type="PANTHER" id="PTHR46060">
    <property type="entry name" value="MARINER MOS1 TRANSPOSASE-LIKE PROTEIN"/>
    <property type="match status" value="1"/>
</dbReference>
<accession>A0A8B8HCH1</accession>
<reference evidence="4" key="2">
    <citation type="submission" date="2025-04" db="UniProtKB">
        <authorList>
            <consortium name="RefSeq"/>
        </authorList>
    </citation>
    <scope>IDENTIFICATION</scope>
    <source>
        <strain evidence="4">DH4</strain>
        <tissue evidence="4">Whole body</tissue>
    </source>
</reference>
<dbReference type="InterPro" id="IPR041426">
    <property type="entry name" value="Mos1_HTH"/>
</dbReference>
<dbReference type="AlphaFoldDB" id="A0A7M7MVS0"/>
<dbReference type="KEGG" id="ame:102653572"/>
<dbReference type="GO" id="GO:0003690">
    <property type="term" value="F:double-stranded DNA binding"/>
    <property type="evidence" value="ECO:0007669"/>
    <property type="project" value="TreeGrafter"/>
</dbReference>
<sequence length="164" mass="19265">MNSQRKHLWHVIFYCFKEGDSENDTADICIVYRNGAITITTIHNWFKRYKAGNFDLKNERTYGRSAMTNTDLIKAMLAENPRYSVQEIVDAINISRKTVDNHVTTAIDENRLYEIKSLCAISFFRDMKEIKYCNQLDKLKTAIVEKWPELANRRDHDNTKPPIE</sequence>
<dbReference type="GO" id="GO:0000729">
    <property type="term" value="P:DNA double-strand break processing"/>
    <property type="evidence" value="ECO:0007669"/>
    <property type="project" value="TreeGrafter"/>
</dbReference>
<dbReference type="OrthoDB" id="10032414at2759"/>
<dbReference type="GO" id="GO:0006303">
    <property type="term" value="P:double-strand break repair via nonhomologous end joining"/>
    <property type="evidence" value="ECO:0007669"/>
    <property type="project" value="TreeGrafter"/>
</dbReference>
<evidence type="ECO:0000313" key="2">
    <source>
        <dbReference type="EnsemblMetazoa" id="XP_026301735"/>
    </source>
</evidence>
<dbReference type="Proteomes" id="UP000005203">
    <property type="component" value="Linkage group LG15"/>
</dbReference>
<evidence type="ECO:0000259" key="1">
    <source>
        <dbReference type="Pfam" id="PF17906"/>
    </source>
</evidence>
<dbReference type="GO" id="GO:0000014">
    <property type="term" value="F:single-stranded DNA endodeoxyribonuclease activity"/>
    <property type="evidence" value="ECO:0007669"/>
    <property type="project" value="TreeGrafter"/>
</dbReference>
<dbReference type="EnsemblMetazoa" id="XM_026445950">
    <property type="protein sequence ID" value="XP_026301735"/>
    <property type="gene ID" value="LOC102653572"/>
</dbReference>
<protein>
    <submittedName>
        <fullName evidence="4">Uncharacterized protein LOC102653572</fullName>
    </submittedName>
</protein>
<dbReference type="GO" id="GO:0015074">
    <property type="term" value="P:DNA integration"/>
    <property type="evidence" value="ECO:0007669"/>
    <property type="project" value="TreeGrafter"/>
</dbReference>
<dbReference type="GO" id="GO:0005634">
    <property type="term" value="C:nucleus"/>
    <property type="evidence" value="ECO:0007669"/>
    <property type="project" value="TreeGrafter"/>
</dbReference>
<dbReference type="GO" id="GO:0031297">
    <property type="term" value="P:replication fork processing"/>
    <property type="evidence" value="ECO:0007669"/>
    <property type="project" value="TreeGrafter"/>
</dbReference>
<dbReference type="GO" id="GO:0003697">
    <property type="term" value="F:single-stranded DNA binding"/>
    <property type="evidence" value="ECO:0007669"/>
    <property type="project" value="TreeGrafter"/>
</dbReference>